<accession>A0A4Q0VMZ5</accession>
<evidence type="ECO:0000259" key="1">
    <source>
        <dbReference type="Pfam" id="PF07171"/>
    </source>
</evidence>
<dbReference type="InterPro" id="IPR010799">
    <property type="entry name" value="MlrC_C"/>
</dbReference>
<dbReference type="PIRSF" id="PIRSF012702">
    <property type="entry name" value="UCP012702"/>
    <property type="match status" value="1"/>
</dbReference>
<sequence>MKILIGQIAHETNTFSTVKTTVEDFKSWQWYEDEEVVSNHRNVRDFLGGMIDKAEELEIEMVPGFSTFAMPSGIITSETNQRLKNELLDRVLNKEFDAICLSLHGAGVAEDTFDLEGDILEAVRAAVGEKVPIVVTLDLHGNLTEKMVKYADVLLGVNYYPHVDCYERGREAVGLAKEMLEGKLIPTMYLKTLPLLIPTSTTNQRPAKTVNEVCWEQEKKEGVFDCTFFHGFPYTDIPELGVSVLTITNNQPQLAKEIAAVVSQKIWELREDFFPKIASPREGIKVALEIEGGPVVINETSDNPGGGTPGDGTHLLSALLEEGVRDTCFGFICDPEVVNLAHHEGVGKTIDVLLGGKTDAMHGQPLAVQAYIKTLADGTFIQSSPMGRGSKVSYGKSVRLVVNGIDIIVCSKKSQVLDEQIFLLHGIDVRSYKIVALKSSQHFRAGFEPIAKEIITVDSPGLSSFQLDSFTHTRLEKPMYPFSKETVFTEAPLKN</sequence>
<dbReference type="OrthoDB" id="9815420at2"/>
<evidence type="ECO:0000313" key="3">
    <source>
        <dbReference type="EMBL" id="RXI96172.1"/>
    </source>
</evidence>
<dbReference type="RefSeq" id="WP_129080153.1">
    <property type="nucleotide sequence ID" value="NZ_QOUX01000047.1"/>
</dbReference>
<dbReference type="AlphaFoldDB" id="A0A4Q0VMZ5"/>
<organism evidence="3 4">
    <name type="scientific">Anaerobacillus alkaliphilus</name>
    <dbReference type="NCBI Taxonomy" id="1548597"/>
    <lineage>
        <taxon>Bacteria</taxon>
        <taxon>Bacillati</taxon>
        <taxon>Bacillota</taxon>
        <taxon>Bacilli</taxon>
        <taxon>Bacillales</taxon>
        <taxon>Bacillaceae</taxon>
        <taxon>Anaerobacillus</taxon>
    </lineage>
</organism>
<dbReference type="InterPro" id="IPR009197">
    <property type="entry name" value="MlrC"/>
</dbReference>
<evidence type="ECO:0000259" key="2">
    <source>
        <dbReference type="Pfam" id="PF07364"/>
    </source>
</evidence>
<name>A0A4Q0VMZ5_9BACI</name>
<feature type="domain" description="Microcystin LR degradation protein MlrC N-terminal" evidence="2">
    <location>
        <begin position="2"/>
        <end position="287"/>
    </location>
</feature>
<dbReference type="Pfam" id="PF07364">
    <property type="entry name" value="DUF1485"/>
    <property type="match status" value="1"/>
</dbReference>
<feature type="domain" description="Microcystin LR degradation protein MlrC C-terminal" evidence="1">
    <location>
        <begin position="298"/>
        <end position="474"/>
    </location>
</feature>
<dbReference type="Pfam" id="PF07171">
    <property type="entry name" value="MlrC_C"/>
    <property type="match status" value="1"/>
</dbReference>
<dbReference type="Proteomes" id="UP000290649">
    <property type="component" value="Unassembled WGS sequence"/>
</dbReference>
<evidence type="ECO:0000313" key="4">
    <source>
        <dbReference type="Proteomes" id="UP000290649"/>
    </source>
</evidence>
<dbReference type="InterPro" id="IPR015995">
    <property type="entry name" value="MlrC_N"/>
</dbReference>
<proteinExistence type="predicted"/>
<comment type="caution">
    <text evidence="3">The sequence shown here is derived from an EMBL/GenBank/DDBJ whole genome shotgun (WGS) entry which is preliminary data.</text>
</comment>
<dbReference type="EMBL" id="QOUX01000047">
    <property type="protein sequence ID" value="RXI96172.1"/>
    <property type="molecule type" value="Genomic_DNA"/>
</dbReference>
<gene>
    <name evidence="3" type="ORF">DS745_20735</name>
</gene>
<protein>
    <submittedName>
        <fullName evidence="3">M81 family peptidase</fullName>
    </submittedName>
</protein>
<keyword evidence="4" id="KW-1185">Reference proteome</keyword>
<reference evidence="3 4" key="1">
    <citation type="journal article" date="2019" name="Int. J. Syst. Evol. Microbiol.">
        <title>Anaerobacillus alkaliphilus sp. nov., a novel alkaliphilic and moderately halophilic bacterium.</title>
        <authorList>
            <person name="Borsodi A.K."/>
            <person name="Aszalos J.M."/>
            <person name="Bihari P."/>
            <person name="Nagy I."/>
            <person name="Schumann P."/>
            <person name="Sproer C."/>
            <person name="Kovacs A.L."/>
            <person name="Boka K."/>
            <person name="Dobosy P."/>
            <person name="Ovari M."/>
            <person name="Szili-Kovacs T."/>
            <person name="Toth E."/>
        </authorList>
    </citation>
    <scope>NUCLEOTIDE SEQUENCE [LARGE SCALE GENOMIC DNA]</scope>
    <source>
        <strain evidence="3 4">B16-10</strain>
    </source>
</reference>